<dbReference type="Proteomes" id="UP001146351">
    <property type="component" value="Unassembled WGS sequence"/>
</dbReference>
<evidence type="ECO:0000256" key="2">
    <source>
        <dbReference type="ARBA" id="ARBA00005892"/>
    </source>
</evidence>
<evidence type="ECO:0000313" key="5">
    <source>
        <dbReference type="EMBL" id="KAJ5152275.1"/>
    </source>
</evidence>
<dbReference type="GO" id="GO:0017056">
    <property type="term" value="F:structural constituent of nuclear pore"/>
    <property type="evidence" value="ECO:0007669"/>
    <property type="project" value="TreeGrafter"/>
</dbReference>
<evidence type="ECO:0000313" key="6">
    <source>
        <dbReference type="Proteomes" id="UP001146351"/>
    </source>
</evidence>
<keyword evidence="4" id="KW-0539">Nucleus</keyword>
<dbReference type="GO" id="GO:0006999">
    <property type="term" value="P:nuclear pore organization"/>
    <property type="evidence" value="ECO:0007669"/>
    <property type="project" value="TreeGrafter"/>
</dbReference>
<evidence type="ECO:0000256" key="4">
    <source>
        <dbReference type="ARBA" id="ARBA00023242"/>
    </source>
</evidence>
<comment type="caution">
    <text evidence="5">The sequence shown here is derived from an EMBL/GenBank/DDBJ whole genome shotgun (WGS) entry which is preliminary data.</text>
</comment>
<reference evidence="5" key="1">
    <citation type="submission" date="2022-11" db="EMBL/GenBank/DDBJ databases">
        <authorList>
            <person name="Petersen C."/>
        </authorList>
    </citation>
    <scope>NUCLEOTIDE SEQUENCE</scope>
    <source>
        <strain evidence="5">IBT 21917</strain>
    </source>
</reference>
<sequence>MTAWNFESRSAFATNTAPSFPSHFAYRRAAMEDLHESLAGLRGLYQDLSVASDGGLEAIDRLCMELETHIEDFRKLLDRPAKNNTSRQSVVSGKITICDVEYSVNQDFQQGALQVADALGIDELEAAKLFLAAQEDSQVLDRPARITAIMRFHERRHFLLESLRLILRGAADDDEDEETETQIRAILSEAMSLILDIKGGQLRNASLFARKVLDAMADTEKWLSLLNDQAQKVTVVGVEDADNVEAIEHLSHSLQEQHESLGAILFYLFRSSWLSSEDFRLLVAQLKKLERVDGLLVHYLPGIIASINRYGSPAGNPGSSRTEARSLHTLITTSQDGQSWKLPDFHAVIIAVWLSAYSSWYFEDDSTNPTSRGDPETEAKSNTTTFMGALNDGALDFMLAICSSVNSEEWADPARSSLVELLLKEKVLPESWNCNPYMKQLLMENFGVFVESCIENMPDAIRLLKSEEDTQRLNQLTAMRDGLTSGPSRGPIEVRTHLESFLVIISFAFEHRPQAALSFWEDPDANLYGFLQWASKRQTVPRVGAFCEMLCSISEGEENASAAHRFLSEEDKFISSKLKRTTTMSWAQMFAEVQLYCSRLTEKPSTGNVHQGLRTTRKPEPVDMNEPESAVMLTCYLRLMGHLCKQSKTVRDWMWQNTSFPVINSLLDLCTESTPNHVRATVFATLSALLTDKTTINGNTMWFALDQWVSGASLKPTEAGKVPLVSNPPKWYEKQTLDRIGLSIDQTNAFVILVKSLVDPASDLMEFPLALPFPEYLGRAHRTTGIEPYIDFVLGHAFPRKFDDQPGYQSRFLTFHCLDFIVMCLRSFNEDLVTFLCEPTGGLDPGVTLTAITSYVQHHPFARVMEWLFNEDVLRTLFSISSQDVTRVAQASSDSVLVLTLLRCLETMELAINLQATYLYIAKPLLERHIGPRNLVANSWLGSFEDAVLNNLRLVPALCLYCGTGHQQLTVTSMALLEKLTSSPKLNKMSSPGITKWQSSNKIVEVLASDVDVDSVTRALVTQMQPDPRELEWGSESAGYVIRESLLALLNQCLGMITDRPTVAHLLLGFKCVGNVLDVESDGSFANAMSMLHAVIGFLQTYPTEIHGSITSWTIHLKRMALETLSHLWSSRLASHFTLAEMRTQGFLVGVFANQPLVGPGTAWDGVPVASEEFWCSNAASAMAEFLLFRSHLFAYATTEVRAAAKVGSSTLQTETLSILLGNAILENGDPISTASVFDLFDFADLPMEREFTLPRLDYFKEFSDRIFDLKDDKAPGFTVADTEQLIRVRKTELLDTGNLRDEEAFNAEVTTLRLVIEATHRARRIQNNRFLALRSWTELITTILACSVLDDASRPTFILHAIQLILSKLDAAITDDSPEAFELARLAETLISRLTFDLSTTPASRSGDVIDEKLHQLFQVSARGIVLFSDSVPLREMLYTICSHYITRITSSDSAQDTTHDNLRTQSQRLIKAAGAGLVDKVCDDAYGSQDTCRAAALLMLNCLAVLDSRTDCILAGIISRSNFLSLFLDAIRSLPVELQNAEAADTPILLDYYESLLALLQQLSQTKNGATFVLQSGLFESVRDSHLFAIDPDVGIEIDNTDALKKYYDLLLCMIRVIVSAVFSRGVHNEQIKLQTRAFLAEHRSCMVGVFKRFAQIGGTTSPAHREALCELVKSFMALLTATDYLEFEEAEAQQTGLPPLFS</sequence>
<dbReference type="Pfam" id="PF11894">
    <property type="entry name" value="Nup192"/>
    <property type="match status" value="1"/>
</dbReference>
<evidence type="ECO:0000256" key="1">
    <source>
        <dbReference type="ARBA" id="ARBA00004123"/>
    </source>
</evidence>
<evidence type="ECO:0008006" key="7">
    <source>
        <dbReference type="Google" id="ProtNLM"/>
    </source>
</evidence>
<name>A0A9W9HPE4_9EURO</name>
<comment type="similarity">
    <text evidence="2">Belongs to the NUP186/NUP192/NUP205 family.</text>
</comment>
<protein>
    <recommendedName>
        <fullName evidence="7">Nuclear pore complex subunit Nup192</fullName>
    </recommendedName>
</protein>
<gene>
    <name evidence="5" type="ORF">N7492_010570</name>
</gene>
<keyword evidence="3" id="KW-0813">Transport</keyword>
<keyword evidence="6" id="KW-1185">Reference proteome</keyword>
<dbReference type="PANTHER" id="PTHR31344">
    <property type="entry name" value="NUCLEAR PORE COMPLEX PROTEIN NUP205"/>
    <property type="match status" value="1"/>
</dbReference>
<dbReference type="OrthoDB" id="2019644at2759"/>
<evidence type="ECO:0000256" key="3">
    <source>
        <dbReference type="ARBA" id="ARBA00022448"/>
    </source>
</evidence>
<organism evidence="5 6">
    <name type="scientific">Penicillium capsulatum</name>
    <dbReference type="NCBI Taxonomy" id="69766"/>
    <lineage>
        <taxon>Eukaryota</taxon>
        <taxon>Fungi</taxon>
        <taxon>Dikarya</taxon>
        <taxon>Ascomycota</taxon>
        <taxon>Pezizomycotina</taxon>
        <taxon>Eurotiomycetes</taxon>
        <taxon>Eurotiomycetidae</taxon>
        <taxon>Eurotiales</taxon>
        <taxon>Aspergillaceae</taxon>
        <taxon>Penicillium</taxon>
    </lineage>
</organism>
<reference evidence="5" key="2">
    <citation type="journal article" date="2023" name="IMA Fungus">
        <title>Comparative genomic study of the Penicillium genus elucidates a diverse pangenome and 15 lateral gene transfer events.</title>
        <authorList>
            <person name="Petersen C."/>
            <person name="Sorensen T."/>
            <person name="Nielsen M.R."/>
            <person name="Sondergaard T.E."/>
            <person name="Sorensen J.L."/>
            <person name="Fitzpatrick D.A."/>
            <person name="Frisvad J.C."/>
            <person name="Nielsen K.L."/>
        </authorList>
    </citation>
    <scope>NUCLEOTIDE SEQUENCE</scope>
    <source>
        <strain evidence="5">IBT 21917</strain>
    </source>
</reference>
<dbReference type="PANTHER" id="PTHR31344:SF0">
    <property type="entry name" value="NUCLEAR PORE COMPLEX PROTEIN NUP205"/>
    <property type="match status" value="1"/>
</dbReference>
<dbReference type="InterPro" id="IPR021827">
    <property type="entry name" value="Nup186/Nup192/Nup205"/>
</dbReference>
<comment type="subcellular location">
    <subcellularLocation>
        <location evidence="1">Nucleus</location>
    </subcellularLocation>
</comment>
<proteinExistence type="inferred from homology"/>
<dbReference type="EMBL" id="JAPQKO010000008">
    <property type="protein sequence ID" value="KAJ5152275.1"/>
    <property type="molecule type" value="Genomic_DNA"/>
</dbReference>
<accession>A0A9W9HPE4</accession>
<dbReference type="GO" id="GO:0044611">
    <property type="term" value="C:nuclear pore inner ring"/>
    <property type="evidence" value="ECO:0007669"/>
    <property type="project" value="TreeGrafter"/>
</dbReference>